<evidence type="ECO:0000313" key="4">
    <source>
        <dbReference type="Proteomes" id="UP000245124"/>
    </source>
</evidence>
<evidence type="ECO:0000256" key="1">
    <source>
        <dbReference type="SAM" id="Coils"/>
    </source>
</evidence>
<dbReference type="SUPFAM" id="SSF103473">
    <property type="entry name" value="MFS general substrate transporter"/>
    <property type="match status" value="1"/>
</dbReference>
<feature type="coiled-coil region" evidence="1">
    <location>
        <begin position="202"/>
        <end position="254"/>
    </location>
</feature>
<protein>
    <submittedName>
        <fullName evidence="3">Uncharacterized protein</fullName>
    </submittedName>
</protein>
<keyword evidence="4" id="KW-1185">Reference proteome</keyword>
<reference evidence="3 4" key="1">
    <citation type="submission" date="2017-06" db="EMBL/GenBank/DDBJ databases">
        <title>Genome sequencing of cyanobaciteial culture collection at National Institute for Environmental Studies (NIES).</title>
        <authorList>
            <person name="Hirose Y."/>
            <person name="Shimura Y."/>
            <person name="Fujisawa T."/>
            <person name="Nakamura Y."/>
            <person name="Kawachi M."/>
        </authorList>
    </citation>
    <scope>NUCLEOTIDE SEQUENCE [LARGE SCALE GENOMIC DNA]</scope>
    <source>
        <strain evidence="3 4">NIES-4072</strain>
    </source>
</reference>
<gene>
    <name evidence="3" type="ORF">NIES4072_68360</name>
</gene>
<keyword evidence="2" id="KW-0472">Membrane</keyword>
<evidence type="ECO:0000313" key="3">
    <source>
        <dbReference type="EMBL" id="GBG23124.1"/>
    </source>
</evidence>
<dbReference type="AlphaFoldDB" id="A0A2R5G5V0"/>
<feature type="transmembrane region" description="Helical" evidence="2">
    <location>
        <begin position="68"/>
        <end position="91"/>
    </location>
</feature>
<dbReference type="Proteomes" id="UP000245124">
    <property type="component" value="Unassembled WGS sequence"/>
</dbReference>
<feature type="transmembrane region" description="Helical" evidence="2">
    <location>
        <begin position="103"/>
        <end position="126"/>
    </location>
</feature>
<dbReference type="EMBL" id="BDUD01000002">
    <property type="protein sequence ID" value="GBG23124.1"/>
    <property type="molecule type" value="Genomic_DNA"/>
</dbReference>
<proteinExistence type="predicted"/>
<dbReference type="RefSeq" id="WP_244919497.1">
    <property type="nucleotide sequence ID" value="NZ_BDUD01000002.1"/>
</dbReference>
<feature type="transmembrane region" description="Helical" evidence="2">
    <location>
        <begin position="135"/>
        <end position="154"/>
    </location>
</feature>
<dbReference type="InterPro" id="IPR036259">
    <property type="entry name" value="MFS_trans_sf"/>
</dbReference>
<keyword evidence="2" id="KW-0812">Transmembrane</keyword>
<organism evidence="3 4">
    <name type="scientific">Nostoc commune NIES-4072</name>
    <dbReference type="NCBI Taxonomy" id="2005467"/>
    <lineage>
        <taxon>Bacteria</taxon>
        <taxon>Bacillati</taxon>
        <taxon>Cyanobacteriota</taxon>
        <taxon>Cyanophyceae</taxon>
        <taxon>Nostocales</taxon>
        <taxon>Nostocaceae</taxon>
        <taxon>Nostoc</taxon>
    </lineage>
</organism>
<feature type="transmembrane region" description="Helical" evidence="2">
    <location>
        <begin position="37"/>
        <end position="56"/>
    </location>
</feature>
<feature type="transmembrane region" description="Helical" evidence="2">
    <location>
        <begin position="174"/>
        <end position="194"/>
    </location>
</feature>
<keyword evidence="1" id="KW-0175">Coiled coil</keyword>
<sequence>MAYPPTGSDRNNKILFGRILENTFFNTRVKQRLMLDYLTASIAFWMTLFGVQESLLEFRLGYLGRYWFLAISASLLLSFLLSAPITITLIIKFAVDPFTFPGNVILCAIAAVIFGVILSLAQWLILRQTEMTPRAFALINTVIGTFVYFLLVWFNEGTLEWSGNPFGGWKTGLVFLAGGAITGAATGKALDFYCGQVERRLIQLERERVERETRERERIETEIRERERQEIEKLEREILERKSIERKIALEEERKWYEEHGDDDFDYEDDEE</sequence>
<accession>A0A2R5G5V0</accession>
<evidence type="ECO:0000256" key="2">
    <source>
        <dbReference type="SAM" id="Phobius"/>
    </source>
</evidence>
<name>A0A2R5G5V0_NOSCO</name>
<keyword evidence="2" id="KW-1133">Transmembrane helix</keyword>
<comment type="caution">
    <text evidence="3">The sequence shown here is derived from an EMBL/GenBank/DDBJ whole genome shotgun (WGS) entry which is preliminary data.</text>
</comment>